<comment type="caution">
    <text evidence="1">The sequence shown here is derived from an EMBL/GenBank/DDBJ whole genome shotgun (WGS) entry which is preliminary data.</text>
</comment>
<protein>
    <submittedName>
        <fullName evidence="1">Uncharacterized protein</fullName>
    </submittedName>
</protein>
<dbReference type="NCBIfam" id="NF038353">
    <property type="entry name" value="FxLYD_dom"/>
    <property type="match status" value="1"/>
</dbReference>
<gene>
    <name evidence="1" type="ORF">DLD82_06965</name>
</gene>
<dbReference type="InterPro" id="IPR047676">
    <property type="entry name" value="FxLYD_dom"/>
</dbReference>
<dbReference type="EMBL" id="QGMZ01000014">
    <property type="protein sequence ID" value="PWR74961.1"/>
    <property type="molecule type" value="Genomic_DNA"/>
</dbReference>
<dbReference type="OrthoDB" id="116498at2157"/>
<reference evidence="1 2" key="1">
    <citation type="submission" date="2018-05" db="EMBL/GenBank/DDBJ databases">
        <title>Draft genome of Methanospirillum stamsii Pt1.</title>
        <authorList>
            <person name="Dueholm M.S."/>
            <person name="Nielsen P.H."/>
            <person name="Bakmann L.F."/>
            <person name="Otzen D.E."/>
        </authorList>
    </citation>
    <scope>NUCLEOTIDE SEQUENCE [LARGE SCALE GENOMIC DNA]</scope>
    <source>
        <strain evidence="1 2">Pt1</strain>
    </source>
</reference>
<dbReference type="RefSeq" id="WP_109940394.1">
    <property type="nucleotide sequence ID" value="NZ_CP176366.1"/>
</dbReference>
<evidence type="ECO:0000313" key="1">
    <source>
        <dbReference type="EMBL" id="PWR74961.1"/>
    </source>
</evidence>
<dbReference type="AlphaFoldDB" id="A0A2V2NH79"/>
<proteinExistence type="predicted"/>
<organism evidence="1 2">
    <name type="scientific">Methanospirillum stamsii</name>
    <dbReference type="NCBI Taxonomy" id="1277351"/>
    <lineage>
        <taxon>Archaea</taxon>
        <taxon>Methanobacteriati</taxon>
        <taxon>Methanobacteriota</taxon>
        <taxon>Stenosarchaea group</taxon>
        <taxon>Methanomicrobia</taxon>
        <taxon>Methanomicrobiales</taxon>
        <taxon>Methanospirillaceae</taxon>
        <taxon>Methanospirillum</taxon>
    </lineage>
</organism>
<dbReference type="Proteomes" id="UP000245934">
    <property type="component" value="Unassembled WGS sequence"/>
</dbReference>
<keyword evidence="2" id="KW-1185">Reference proteome</keyword>
<accession>A0A2V2NH79</accession>
<evidence type="ECO:0000313" key="2">
    <source>
        <dbReference type="Proteomes" id="UP000245934"/>
    </source>
</evidence>
<name>A0A2V2NH79_9EURY</name>
<dbReference type="GeneID" id="97611164"/>
<sequence>MKFISEKGVIFCFIIALFLILMYIGTSTVVSDQVFSIEDAGKSFPIYDSVNYRIQNTIEKEDSGGRTCYISRPYGYVETSEDTQVNLSIRKTYIDRVSRDKAYIKGEIKNLDDKTIDVIIITFNLFNADGKQIGNAYASIDYLEPKGEWIFSTEPITRTDFKFERYGSIYTGIFN</sequence>